<protein>
    <submittedName>
        <fullName evidence="1">Uncharacterized protein</fullName>
    </submittedName>
</protein>
<gene>
    <name evidence="1" type="ORF">PGLA2088_LOCUS907</name>
</gene>
<name>A0A813GV43_POLGL</name>
<dbReference type="EMBL" id="CAJNNW010000636">
    <property type="protein sequence ID" value="CAE8629576.1"/>
    <property type="molecule type" value="Genomic_DNA"/>
</dbReference>
<dbReference type="SUPFAM" id="SSF51735">
    <property type="entry name" value="NAD(P)-binding Rossmann-fold domains"/>
    <property type="match status" value="1"/>
</dbReference>
<sequence length="3348" mass="356629">MALITGGLGGLGVLATYELAAAGTGFVVTTSRSGRIASGQPELVQMQENLRMMCTHYSARIDGCDIGALSDLFQWIQRPDNQAEDLDLFATCVESIDKNPNLLGRSELAKIQKTREHLTETCDMLEEIMKMRLFIRQSGSQSGSQSALFLQRQRRAAPGSVHSAIIWMLLLLAAGAHGQQLDVEDLLPSITSELPSANDLSFTIGGQTIAGVNQDMLVVAGVDYPGLLLAASTGSFGASLSGVARLRVVRQDTPTLTGGCSQADFYRPGGLGFSNQGILLAVDGNGDLISSASKVSFMLGGNYRLCYSYDGTFSGPSSSMLEVPDTFKIKGARLDCATDRCFEEYTWRCFVYSDASAPAGSCVLRFDALELLDATAATRLWWGPPAGVGLSPPGSPTLWTCGSHTQVNASTSSAPLLPGPHPPITGTLGREFVLPALASSSGFSVQACFCPIYDGLDAGSQTCDTATDFVQLVGRVHFFSTRSCDDILCTNVFATAAPSSPFVLQVNCGGAGKGCSFTTANRIKVIDYSELGTNDLPAWSDSAGCRTSLQSADYLKPKNCAPGTSTSCGGDAGEVNGGATSDVKAFRGLTLGPYFTSGVPMPRWYDICYCDADCNAAGSFGFHKVGRVRVEPLQLMAMTQSGSDTGLQAVGLLGDIMVSGARNVPLSPTPAQMKLLWDNSRTASAFQCAGLANLVSFLPDGVGPTCAGVDSCSYKASKQSSFVTIFNDGGLLGERLRFLRAGIVAVCYCGVLADGSGSQPAGQCLRENEVSYWSLMVRTVVRGPCKLLSAGGLCQEQEWSFYTGLPFRLELLGLGLRSTDKLRIIPAIDSCRGNPDGGGEPTVFSGGPSAFTSLSMPDSYIYGGGAGKDDVDIQISTSNAHDCGVMNDRCRSSQLLEILPINGDHVIWRFGSDPGLRTGDFVVLDDVSGGSPDQNALVAGKLGLEHVGHQVTRQGSETEASAAAKAGLLFRLPLALGLGALPRFSPGNGKWHRHSAALTREELKATVPKEGLQVCWGSGPDTYYARAGKVNFNSPQAMSAASVSLTTIEGGRWAPAVLSFKTAVGGAAAMRYKSAPNSMRLRLYFEDVAKLEPLGADADGNVMPSTAPADRDQIVDAKQFICGSLFQELWSSDSKGFPLPKGCYFGSLFGGRRELNVLFEPKNGLEAGKEYQLVMNLRVATSTSSANQVLSIWAMDDVLLSPYGVVEMGSARLARNPQPASGIGEPRFMGFGGFFVLDEAGAFRDLLEFTADPGSFLFRLQGDPSSRIRPGSVLRIFMRPFTVWDLRATCQAQCFPHQSRVCGTISSCVGDSVVAGGQRNIVKLTLPADMTEIYGATVQHTVRVTGLKLPMTGFFGTRLAAQVSLEDDTRVHFTESSGAYVWKAPKTGDQQSTTASVVVIKGDGNDMPFKGDLGNTLYVRFLLGASLFSELKDGDSSLKILLPRGYFCRAADAAPETLNVFAGEQPQGRGTLASSSNVLVNLNSTGTWSFDGQVCMYRLKAGEMVPAGTQVMLRLTVDHADEPMKEADLLNSWSLQLFSKGWYRRQVQTVAAAPFQAVSGNLNFGTAVAVLGKLVQECIQPSTFVKSSRNNVLSVFFRPEQTSGYQGQIIITGPPGFNFAVNPPDQCRVTRLPDIYYRVGGGRQYTQYLPLVLSCTSACSEKGGCVDLNFNRALVGITNSLLPTFVYGFQLDLFNKAGYDVGDENLWSIATTDELGRLLDASYPRTRLNPATGGANLASAWGVQSAAGQPSSVQLTFTSLRPSSAVGGLSSLTMYPIKVPTTFTTSCRLMSPDGWAMSPLNFVFHYASIPGATASWPGLTPWQSSLSNSVASGTSPYVDQPKNVLLWEKATYLSSERYGFIVQIGIPMYPVATMSSSFILEFGWDATSLADRPLAYVLPSPQVEAVTNFVVDYQSNLISQRQRVSVVLETSVTVPKDGVLRLQAPEGFAFEELCNAEAVPGELALPEEASVTCRASAILAADGSPTGTLVSLQPRAGPLPSGRLAFGLSVRNPSVLSTNRGGRSSACGAERCWVVEALDASGSATQAAAQAPSFAVNRLMPQAKILDLTFSERLATDRNDRPGRANNLIFAFSLSERPASAGKLVLSGPYGFVFDEDCLPGFSVVRGPGGVFLDLPGGWMPGYAVWEAAARVRSCVSSGSRAVLQVELGLRASRLYAFRIRVASNPLVMPEPNLWTIEYAGESCTPFQGFSPWMFRDISLTPTSTSRSDEANLVPNPLVLLFRPFKEVGSAMGTGAGGLLRITGPSGFRAATKGTSSSVCQDFSVTNVASGAIFLPGVDLQCQAQNSQDGSGALSYTFVGDKKLDSGQLYQLVAQFINPLTVISTTASWSVTTFIDASGSLESELDDTVFPGFAVNPRFSIWRVTAPAGEQHAGAIVTEVEFELSFSSKFDAGGQFLVRGPEGFVTTSPPLCSSQVGSVLGGYVTRVGHTADIQQCAMLIWELAPEAVAASRRLADGDCLAHMDIRSLELCDSPDPASKECSFYEQQVCNLVLPSKSCHNFRFKAPTSLKAEPSCKGREVTYKLVQGESIMTGEVVRFAMNTRNPTKDPRLNKRFWEAYAYTRVGGPLAFSALARGWSVIPRFQNALARLTGLLLSSGSLSSLTLDFSAPVAADEVRVSAVAPVGFDFRAAKTISSDSGGLRNVTDAQQESVSIRCSLMTGQRLDLPLIIENVRLGKPGAASFNVAAFLQGIKVTESLEVSGPAAFTVPGRISVESGLLNPIRADVLDQRLPDELSSVSLFGPRGSDTAIAAFVLRFGAPVTAKHELVISAAPFIFLQDGPFTLKLLDESGFETGTVAALPRWANEDGTLLRVALFGPLFVQSAYSLKIAVKCGPLPDNGERWLFEARPALSAAVEAAVAQSGIVSGELPLGTNDAQFLSFPLVRMLALTVEAGRVPPRSDADIVVTVDTAQSLPRQLLLYAPMGFSFGTGTCLRDQLNAQSKVLSCRREGTQAHVALLQLSRDGLQGSFATALVVAAPDSLEIGASGNSWLMRAIGTDGLETGWGSTAGFAVMQMRQARVAYGGTPSAAAHMAVVFSTSHSLLGGGMVNLQAPAVYKLSCSATDGYTVLSFPGVQSCDGAGVGLRLYLNQSLAPGDYAFIMGVTNPAFTPALNSFSLMLVDRNGRVADARVGFSGHRIMQGLYLKPPILEFSSSVPNAEAEVRVTLRVTNQLDPLKALGALRAVQIAVPDRFTLIVREPVQNLDGLPTPENGWYHLFFVERLVRIDIVESATTKPRAVPAGDYRLSFKVRLPEFWMPNVNVWLLSLCRDLSCTDLIATVPIAGFAFGDRAVLQAAVEGTALRNAAARRFGLEGARLAAVVASAWMMV</sequence>
<reference evidence="1" key="1">
    <citation type="submission" date="2021-02" db="EMBL/GenBank/DDBJ databases">
        <authorList>
            <person name="Dougan E. K."/>
            <person name="Rhodes N."/>
            <person name="Thang M."/>
            <person name="Chan C."/>
        </authorList>
    </citation>
    <scope>NUCLEOTIDE SEQUENCE</scope>
</reference>
<evidence type="ECO:0000313" key="2">
    <source>
        <dbReference type="Proteomes" id="UP000626109"/>
    </source>
</evidence>
<proteinExistence type="predicted"/>
<evidence type="ECO:0000313" key="1">
    <source>
        <dbReference type="EMBL" id="CAE8629576.1"/>
    </source>
</evidence>
<accession>A0A813GV43</accession>
<organism evidence="1 2">
    <name type="scientific">Polarella glacialis</name>
    <name type="common">Dinoflagellate</name>
    <dbReference type="NCBI Taxonomy" id="89957"/>
    <lineage>
        <taxon>Eukaryota</taxon>
        <taxon>Sar</taxon>
        <taxon>Alveolata</taxon>
        <taxon>Dinophyceae</taxon>
        <taxon>Suessiales</taxon>
        <taxon>Suessiaceae</taxon>
        <taxon>Polarella</taxon>
    </lineage>
</organism>
<comment type="caution">
    <text evidence="1">The sequence shown here is derived from an EMBL/GenBank/DDBJ whole genome shotgun (WGS) entry which is preliminary data.</text>
</comment>
<dbReference type="InterPro" id="IPR036291">
    <property type="entry name" value="NAD(P)-bd_dom_sf"/>
</dbReference>
<dbReference type="Proteomes" id="UP000626109">
    <property type="component" value="Unassembled WGS sequence"/>
</dbReference>